<feature type="transmembrane region" description="Helical" evidence="9">
    <location>
        <begin position="66"/>
        <end position="95"/>
    </location>
</feature>
<keyword evidence="8 9" id="KW-0472">Membrane</keyword>
<dbReference type="Pfam" id="PF06728">
    <property type="entry name" value="PIG-U"/>
    <property type="match status" value="1"/>
</dbReference>
<gene>
    <name evidence="10" type="ORF">LTR09_000954</name>
</gene>
<comment type="similarity">
    <text evidence="3">Belongs to the PIGU family.</text>
</comment>
<dbReference type="GO" id="GO:0016255">
    <property type="term" value="P:attachment of GPI anchor to protein"/>
    <property type="evidence" value="ECO:0007669"/>
    <property type="project" value="InterPro"/>
</dbReference>
<feature type="transmembrane region" description="Helical" evidence="9">
    <location>
        <begin position="115"/>
        <end position="137"/>
    </location>
</feature>
<feature type="transmembrane region" description="Helical" evidence="9">
    <location>
        <begin position="149"/>
        <end position="167"/>
    </location>
</feature>
<evidence type="ECO:0000313" key="10">
    <source>
        <dbReference type="EMBL" id="KAK3057879.1"/>
    </source>
</evidence>
<evidence type="ECO:0000256" key="1">
    <source>
        <dbReference type="ARBA" id="ARBA00004477"/>
    </source>
</evidence>
<dbReference type="GO" id="GO:0042765">
    <property type="term" value="C:GPI-anchor transamidase complex"/>
    <property type="evidence" value="ECO:0007669"/>
    <property type="project" value="InterPro"/>
</dbReference>
<evidence type="ECO:0000256" key="6">
    <source>
        <dbReference type="ARBA" id="ARBA00022824"/>
    </source>
</evidence>
<comment type="caution">
    <text evidence="10">The sequence shown here is derived from an EMBL/GenBank/DDBJ whole genome shotgun (WGS) entry which is preliminary data.</text>
</comment>
<evidence type="ECO:0000256" key="7">
    <source>
        <dbReference type="ARBA" id="ARBA00022989"/>
    </source>
</evidence>
<dbReference type="AlphaFoldDB" id="A0AAJ0GHX2"/>
<feature type="transmembrane region" description="Helical" evidence="9">
    <location>
        <begin position="205"/>
        <end position="229"/>
    </location>
</feature>
<comment type="subcellular location">
    <subcellularLocation>
        <location evidence="1">Endoplasmic reticulum membrane</location>
        <topology evidence="1">Multi-pass membrane protein</topology>
    </subcellularLocation>
</comment>
<evidence type="ECO:0000256" key="9">
    <source>
        <dbReference type="SAM" id="Phobius"/>
    </source>
</evidence>
<organism evidence="10 11">
    <name type="scientific">Extremus antarcticus</name>
    <dbReference type="NCBI Taxonomy" id="702011"/>
    <lineage>
        <taxon>Eukaryota</taxon>
        <taxon>Fungi</taxon>
        <taxon>Dikarya</taxon>
        <taxon>Ascomycota</taxon>
        <taxon>Pezizomycotina</taxon>
        <taxon>Dothideomycetes</taxon>
        <taxon>Dothideomycetidae</taxon>
        <taxon>Mycosphaerellales</taxon>
        <taxon>Extremaceae</taxon>
        <taxon>Extremus</taxon>
    </lineage>
</organism>
<protein>
    <submittedName>
        <fullName evidence="10">Uncharacterized protein</fullName>
    </submittedName>
</protein>
<dbReference type="InterPro" id="IPR009600">
    <property type="entry name" value="PIG-U"/>
</dbReference>
<feature type="transmembrane region" description="Helical" evidence="9">
    <location>
        <begin position="6"/>
        <end position="30"/>
    </location>
</feature>
<evidence type="ECO:0000256" key="2">
    <source>
        <dbReference type="ARBA" id="ARBA00004687"/>
    </source>
</evidence>
<dbReference type="Proteomes" id="UP001271007">
    <property type="component" value="Unassembled WGS sequence"/>
</dbReference>
<sequence length="248" mass="27634">MPTSAFALAVASYLSLHPAFLLPPIGMLCYDRLCQQQATTSATPPDQNPDSKAAVDQRTLPPAIPFALLLTTIFLATFALLLGLSSLLLPSFQFIPSVYLTPLQLPDLTPNPGLWWYFFIEMFDAFRSFFLGVFWLHMLSYSVPLCLRLRKQPLAAVVLMLGVNAVFEPYANIGAVALAGLLYCTLLGPAFHHLWIYAGSGNANFFYAITLVWNLALVIILTDTLYAVLRDEWEFERPEGVAKEIRQI</sequence>
<evidence type="ECO:0000256" key="5">
    <source>
        <dbReference type="ARBA" id="ARBA00022692"/>
    </source>
</evidence>
<dbReference type="PANTHER" id="PTHR13121">
    <property type="entry name" value="GPI TRANSAMIDASE COMPONENT PIG-U"/>
    <property type="match status" value="1"/>
</dbReference>
<dbReference type="EMBL" id="JAWDJX010000002">
    <property type="protein sequence ID" value="KAK3057879.1"/>
    <property type="molecule type" value="Genomic_DNA"/>
</dbReference>
<keyword evidence="7 9" id="KW-1133">Transmembrane helix</keyword>
<keyword evidence="6" id="KW-0256">Endoplasmic reticulum</keyword>
<evidence type="ECO:0000313" key="11">
    <source>
        <dbReference type="Proteomes" id="UP001271007"/>
    </source>
</evidence>
<feature type="transmembrane region" description="Helical" evidence="9">
    <location>
        <begin position="173"/>
        <end position="198"/>
    </location>
</feature>
<evidence type="ECO:0000256" key="3">
    <source>
        <dbReference type="ARBA" id="ARBA00010026"/>
    </source>
</evidence>
<dbReference type="GO" id="GO:0006506">
    <property type="term" value="P:GPI anchor biosynthetic process"/>
    <property type="evidence" value="ECO:0007669"/>
    <property type="project" value="UniProtKB-KW"/>
</dbReference>
<evidence type="ECO:0000256" key="4">
    <source>
        <dbReference type="ARBA" id="ARBA00022502"/>
    </source>
</evidence>
<reference evidence="10" key="1">
    <citation type="submission" date="2023-04" db="EMBL/GenBank/DDBJ databases">
        <title>Black Yeasts Isolated from many extreme environments.</title>
        <authorList>
            <person name="Coleine C."/>
            <person name="Stajich J.E."/>
            <person name="Selbmann L."/>
        </authorList>
    </citation>
    <scope>NUCLEOTIDE SEQUENCE</scope>
    <source>
        <strain evidence="10">CCFEE 5312</strain>
    </source>
</reference>
<evidence type="ECO:0000256" key="8">
    <source>
        <dbReference type="ARBA" id="ARBA00023136"/>
    </source>
</evidence>
<accession>A0AAJ0GHX2</accession>
<comment type="pathway">
    <text evidence="2">Glycolipid biosynthesis; glycosylphosphatidylinositol-anchor biosynthesis.</text>
</comment>
<name>A0AAJ0GHX2_9PEZI</name>
<dbReference type="PANTHER" id="PTHR13121:SF0">
    <property type="entry name" value="PHOSPHATIDYLINOSITOL GLYCAN ANCHOR BIOSYNTHESIS CLASS U PROTEIN"/>
    <property type="match status" value="1"/>
</dbReference>
<proteinExistence type="inferred from homology"/>
<keyword evidence="5 9" id="KW-0812">Transmembrane</keyword>
<keyword evidence="4" id="KW-0337">GPI-anchor biosynthesis</keyword>
<keyword evidence="11" id="KW-1185">Reference proteome</keyword>